<reference evidence="2" key="1">
    <citation type="journal article" date="2019" name="Sci. Rep.">
        <title>Draft genome of Tanacetum cinerariifolium, the natural source of mosquito coil.</title>
        <authorList>
            <person name="Yamashiro T."/>
            <person name="Shiraishi A."/>
            <person name="Satake H."/>
            <person name="Nakayama K."/>
        </authorList>
    </citation>
    <scope>NUCLEOTIDE SEQUENCE</scope>
</reference>
<feature type="compositionally biased region" description="Basic and acidic residues" evidence="1">
    <location>
        <begin position="52"/>
        <end position="73"/>
    </location>
</feature>
<feature type="compositionally biased region" description="Polar residues" evidence="1">
    <location>
        <begin position="87"/>
        <end position="96"/>
    </location>
</feature>
<evidence type="ECO:0000313" key="2">
    <source>
        <dbReference type="EMBL" id="GEU83067.1"/>
    </source>
</evidence>
<feature type="compositionally biased region" description="Polar residues" evidence="1">
    <location>
        <begin position="15"/>
        <end position="26"/>
    </location>
</feature>
<dbReference type="AlphaFoldDB" id="A0A6L2NC56"/>
<proteinExistence type="predicted"/>
<feature type="region of interest" description="Disordered" evidence="1">
    <location>
        <begin position="1"/>
        <end position="96"/>
    </location>
</feature>
<organism evidence="2">
    <name type="scientific">Tanacetum cinerariifolium</name>
    <name type="common">Dalmatian daisy</name>
    <name type="synonym">Chrysanthemum cinerariifolium</name>
    <dbReference type="NCBI Taxonomy" id="118510"/>
    <lineage>
        <taxon>Eukaryota</taxon>
        <taxon>Viridiplantae</taxon>
        <taxon>Streptophyta</taxon>
        <taxon>Embryophyta</taxon>
        <taxon>Tracheophyta</taxon>
        <taxon>Spermatophyta</taxon>
        <taxon>Magnoliopsida</taxon>
        <taxon>eudicotyledons</taxon>
        <taxon>Gunneridae</taxon>
        <taxon>Pentapetalae</taxon>
        <taxon>asterids</taxon>
        <taxon>campanulids</taxon>
        <taxon>Asterales</taxon>
        <taxon>Asteraceae</taxon>
        <taxon>Asteroideae</taxon>
        <taxon>Anthemideae</taxon>
        <taxon>Anthemidinae</taxon>
        <taxon>Tanacetum</taxon>
    </lineage>
</organism>
<comment type="caution">
    <text evidence="2">The sequence shown here is derived from an EMBL/GenBank/DDBJ whole genome shotgun (WGS) entry which is preliminary data.</text>
</comment>
<gene>
    <name evidence="2" type="ORF">Tci_055045</name>
</gene>
<protein>
    <submittedName>
        <fullName evidence="2">Uncharacterized protein</fullName>
    </submittedName>
</protein>
<sequence>MSSSNHPTSDIEDAFSSNSPDYTSASPDYFPASSGNTSYGLVPRVSPTLSLFHDDPYMKVKDKQEKDKSDQNRTKTGSVVKPGEVKSSYSQESKKN</sequence>
<dbReference type="EMBL" id="BKCJ010008609">
    <property type="protein sequence ID" value="GEU83067.1"/>
    <property type="molecule type" value="Genomic_DNA"/>
</dbReference>
<name>A0A6L2NC56_TANCI</name>
<accession>A0A6L2NC56</accession>
<evidence type="ECO:0000256" key="1">
    <source>
        <dbReference type="SAM" id="MobiDB-lite"/>
    </source>
</evidence>